<dbReference type="Gene3D" id="3.50.4.10">
    <property type="entry name" value="Hepatocyte Growth Factor"/>
    <property type="match status" value="1"/>
</dbReference>
<dbReference type="InterPro" id="IPR003609">
    <property type="entry name" value="Pan_app"/>
</dbReference>
<sequence length="252" mass="27079">MSALVSAQSGCVNGPRTINGRTCRVECGTKRPGDSYRTVNVDTLPKCIRACANDQRCRHAQYRRGTGNCFLKSTVNARTSGPLFDSVVCDARSPSVTSQTASSTPTAHPNSFVLRAVASSGAVHYLRLSTADDNGSFLYNSHSMDRSSATSLGYDASRSSLTFSGDNTLLFSQSFQAEDVLRLKTDGGGNGQIATARNTAGNDVLVRSGERAQLDPWALCETDLTLAGQVVVKYLPEYLMDGCTRVQLVMER</sequence>
<evidence type="ECO:0000313" key="2">
    <source>
        <dbReference type="EMBL" id="PNS19984.1"/>
    </source>
</evidence>
<name>A0A2K1QY48_9PEZI</name>
<gene>
    <name evidence="2" type="ORF">CAC42_7951</name>
</gene>
<dbReference type="InParanoid" id="A0A2K1QY48"/>
<dbReference type="EMBL" id="NKHZ01000029">
    <property type="protein sequence ID" value="PNS19984.1"/>
    <property type="molecule type" value="Genomic_DNA"/>
</dbReference>
<proteinExistence type="predicted"/>
<dbReference type="PROSITE" id="PS50948">
    <property type="entry name" value="PAN"/>
    <property type="match status" value="1"/>
</dbReference>
<organism evidence="2 3">
    <name type="scientific">Sphaceloma murrayae</name>
    <dbReference type="NCBI Taxonomy" id="2082308"/>
    <lineage>
        <taxon>Eukaryota</taxon>
        <taxon>Fungi</taxon>
        <taxon>Dikarya</taxon>
        <taxon>Ascomycota</taxon>
        <taxon>Pezizomycotina</taxon>
        <taxon>Dothideomycetes</taxon>
        <taxon>Dothideomycetidae</taxon>
        <taxon>Myriangiales</taxon>
        <taxon>Elsinoaceae</taxon>
        <taxon>Sphaceloma</taxon>
    </lineage>
</organism>
<dbReference type="Pfam" id="PF00024">
    <property type="entry name" value="PAN_1"/>
    <property type="match status" value="1"/>
</dbReference>
<evidence type="ECO:0000313" key="3">
    <source>
        <dbReference type="Proteomes" id="UP000243797"/>
    </source>
</evidence>
<dbReference type="OrthoDB" id="10619106at2759"/>
<reference evidence="2 3" key="1">
    <citation type="submission" date="2017-06" db="EMBL/GenBank/DDBJ databases">
        <title>Draft genome sequence of a variant of Elsinoe murrayae.</title>
        <authorList>
            <person name="Cheng Q."/>
        </authorList>
    </citation>
    <scope>NUCLEOTIDE SEQUENCE [LARGE SCALE GENOMIC DNA]</scope>
    <source>
        <strain evidence="2 3">CQ-2017a</strain>
    </source>
</reference>
<evidence type="ECO:0000259" key="1">
    <source>
        <dbReference type="PROSITE" id="PS50948"/>
    </source>
</evidence>
<comment type="caution">
    <text evidence="2">The sequence shown here is derived from an EMBL/GenBank/DDBJ whole genome shotgun (WGS) entry which is preliminary data.</text>
</comment>
<keyword evidence="3" id="KW-1185">Reference proteome</keyword>
<dbReference type="AlphaFoldDB" id="A0A2K1QY48"/>
<feature type="domain" description="Apple" evidence="1">
    <location>
        <begin position="23"/>
        <end position="89"/>
    </location>
</feature>
<protein>
    <recommendedName>
        <fullName evidence="1">Apple domain-containing protein</fullName>
    </recommendedName>
</protein>
<accession>A0A2K1QY48</accession>
<dbReference type="Proteomes" id="UP000243797">
    <property type="component" value="Unassembled WGS sequence"/>
</dbReference>